<sequence length="27" mass="2843">MGKCRQFQPPLCACCGGSPNIEVFSVA</sequence>
<evidence type="ECO:0000313" key="1">
    <source>
        <dbReference type="EMBL" id="MCI43482.1"/>
    </source>
</evidence>
<evidence type="ECO:0000313" key="2">
    <source>
        <dbReference type="Proteomes" id="UP000265520"/>
    </source>
</evidence>
<dbReference type="AlphaFoldDB" id="A0A392S4X3"/>
<comment type="caution">
    <text evidence="1">The sequence shown here is derived from an EMBL/GenBank/DDBJ whole genome shotgun (WGS) entry which is preliminary data.</text>
</comment>
<proteinExistence type="predicted"/>
<feature type="non-terminal residue" evidence="1">
    <location>
        <position position="27"/>
    </location>
</feature>
<accession>A0A392S4X3</accession>
<reference evidence="1 2" key="1">
    <citation type="journal article" date="2018" name="Front. Plant Sci.">
        <title>Red Clover (Trifolium pratense) and Zigzag Clover (T. medium) - A Picture of Genomic Similarities and Differences.</title>
        <authorList>
            <person name="Dluhosova J."/>
            <person name="Istvanek J."/>
            <person name="Nedelnik J."/>
            <person name="Repkova J."/>
        </authorList>
    </citation>
    <scope>NUCLEOTIDE SEQUENCE [LARGE SCALE GENOMIC DNA]</scope>
    <source>
        <strain evidence="2">cv. 10/8</strain>
        <tissue evidence="1">Leaf</tissue>
    </source>
</reference>
<keyword evidence="2" id="KW-1185">Reference proteome</keyword>
<protein>
    <submittedName>
        <fullName evidence="1">Uncharacterized protein</fullName>
    </submittedName>
</protein>
<dbReference type="Proteomes" id="UP000265520">
    <property type="component" value="Unassembled WGS sequence"/>
</dbReference>
<name>A0A392S4X3_9FABA</name>
<organism evidence="1 2">
    <name type="scientific">Trifolium medium</name>
    <dbReference type="NCBI Taxonomy" id="97028"/>
    <lineage>
        <taxon>Eukaryota</taxon>
        <taxon>Viridiplantae</taxon>
        <taxon>Streptophyta</taxon>
        <taxon>Embryophyta</taxon>
        <taxon>Tracheophyta</taxon>
        <taxon>Spermatophyta</taxon>
        <taxon>Magnoliopsida</taxon>
        <taxon>eudicotyledons</taxon>
        <taxon>Gunneridae</taxon>
        <taxon>Pentapetalae</taxon>
        <taxon>rosids</taxon>
        <taxon>fabids</taxon>
        <taxon>Fabales</taxon>
        <taxon>Fabaceae</taxon>
        <taxon>Papilionoideae</taxon>
        <taxon>50 kb inversion clade</taxon>
        <taxon>NPAAA clade</taxon>
        <taxon>Hologalegina</taxon>
        <taxon>IRL clade</taxon>
        <taxon>Trifolieae</taxon>
        <taxon>Trifolium</taxon>
    </lineage>
</organism>
<dbReference type="EMBL" id="LXQA010318066">
    <property type="protein sequence ID" value="MCI43482.1"/>
    <property type="molecule type" value="Genomic_DNA"/>
</dbReference>